<keyword evidence="2" id="KW-1185">Reference proteome</keyword>
<dbReference type="OrthoDB" id="10580765at2759"/>
<accession>A0A0V0S653</accession>
<dbReference type="AlphaFoldDB" id="A0A0V0S653"/>
<name>A0A0V0S653_9BILA</name>
<protein>
    <submittedName>
        <fullName evidence="1">Uncharacterized protein</fullName>
    </submittedName>
</protein>
<evidence type="ECO:0000313" key="2">
    <source>
        <dbReference type="Proteomes" id="UP000054630"/>
    </source>
</evidence>
<sequence>MNWMMIWSHSDLADSSWDNWGLRLGEAVVRRPPFSIGNCTLVMEQMAFKFGILSVSIHSPASRAFRNTLRNGQLRTAGTKFGQTLSSSFGISREQCKWEPPGLVCCCFIIIPDRLMSIKSLFRFQGFSRKLQISWAIDSVVFAKIEETPFVKIWNIHNDH</sequence>
<reference evidence="1 2" key="1">
    <citation type="submission" date="2015-01" db="EMBL/GenBank/DDBJ databases">
        <title>Evolution of Trichinella species and genotypes.</title>
        <authorList>
            <person name="Korhonen P.K."/>
            <person name="Edoardo P."/>
            <person name="Giuseppe L.R."/>
            <person name="Gasser R.B."/>
        </authorList>
    </citation>
    <scope>NUCLEOTIDE SEQUENCE [LARGE SCALE GENOMIC DNA]</scope>
    <source>
        <strain evidence="1">ISS37</strain>
    </source>
</reference>
<organism evidence="1 2">
    <name type="scientific">Trichinella nelsoni</name>
    <dbReference type="NCBI Taxonomy" id="6336"/>
    <lineage>
        <taxon>Eukaryota</taxon>
        <taxon>Metazoa</taxon>
        <taxon>Ecdysozoa</taxon>
        <taxon>Nematoda</taxon>
        <taxon>Enoplea</taxon>
        <taxon>Dorylaimia</taxon>
        <taxon>Trichinellida</taxon>
        <taxon>Trichinellidae</taxon>
        <taxon>Trichinella</taxon>
    </lineage>
</organism>
<comment type="caution">
    <text evidence="1">The sequence shown here is derived from an EMBL/GenBank/DDBJ whole genome shotgun (WGS) entry which is preliminary data.</text>
</comment>
<gene>
    <name evidence="1" type="ORF">T07_1326</name>
</gene>
<dbReference type="EMBL" id="JYDL01000034">
    <property type="protein sequence ID" value="KRX22127.1"/>
    <property type="molecule type" value="Genomic_DNA"/>
</dbReference>
<proteinExistence type="predicted"/>
<dbReference type="Proteomes" id="UP000054630">
    <property type="component" value="Unassembled WGS sequence"/>
</dbReference>
<evidence type="ECO:0000313" key="1">
    <source>
        <dbReference type="EMBL" id="KRX22127.1"/>
    </source>
</evidence>